<organism evidence="1 2">
    <name type="scientific">Trametes sanguinea</name>
    <dbReference type="NCBI Taxonomy" id="158606"/>
    <lineage>
        <taxon>Eukaryota</taxon>
        <taxon>Fungi</taxon>
        <taxon>Dikarya</taxon>
        <taxon>Basidiomycota</taxon>
        <taxon>Agaricomycotina</taxon>
        <taxon>Agaricomycetes</taxon>
        <taxon>Polyporales</taxon>
        <taxon>Polyporaceae</taxon>
        <taxon>Trametes</taxon>
    </lineage>
</organism>
<sequence length="289" mass="32689">MHESCRKPTTALTSRLRPVSMEGHQPLQTLTGDNYIRAFLQIVNVHFLCWRTGIRHGVWTPDDLTYLRAQDGSIQGMLHDWNILVDSSGQFANQDRFPATPPSPNFVPFMAIDLLTPEGLKGDVAVLYRHELESFIWVLIWAVCCYHNGTMIHSAPYGMFGWDVRKPLVCGDQKQSFISRNKAIRPASDGWVNGTKLAVYLASYLGERDAKRGAAYGRWQESQDELIDEATPSDQAMPVHQEDDDPEGVWNEFWTYLGKSSRLVPCVAELMPEHLREAGDADHLKQSTT</sequence>
<reference evidence="1" key="1">
    <citation type="submission" date="2022-08" db="EMBL/GenBank/DDBJ databases">
        <title>Genome Sequence of Pycnoporus sanguineus.</title>
        <authorList>
            <person name="Buettner E."/>
        </authorList>
    </citation>
    <scope>NUCLEOTIDE SEQUENCE</scope>
    <source>
        <strain evidence="1">CG-C14</strain>
    </source>
</reference>
<keyword evidence="2" id="KW-1185">Reference proteome</keyword>
<evidence type="ECO:0000313" key="1">
    <source>
        <dbReference type="EMBL" id="KAJ2972550.1"/>
    </source>
</evidence>
<dbReference type="Proteomes" id="UP001144978">
    <property type="component" value="Unassembled WGS sequence"/>
</dbReference>
<gene>
    <name evidence="1" type="ORF">NUW54_g12245</name>
</gene>
<evidence type="ECO:0000313" key="2">
    <source>
        <dbReference type="Proteomes" id="UP001144978"/>
    </source>
</evidence>
<proteinExistence type="predicted"/>
<accession>A0ACC1N0C3</accession>
<name>A0ACC1N0C3_9APHY</name>
<comment type="caution">
    <text evidence="1">The sequence shown here is derived from an EMBL/GenBank/DDBJ whole genome shotgun (WGS) entry which is preliminary data.</text>
</comment>
<dbReference type="EMBL" id="JANSHE010005129">
    <property type="protein sequence ID" value="KAJ2972550.1"/>
    <property type="molecule type" value="Genomic_DNA"/>
</dbReference>
<protein>
    <submittedName>
        <fullName evidence="1">Uncharacterized protein</fullName>
    </submittedName>
</protein>